<sequence length="129" mass="14667">MSRIYREAGRNLTGAYARSCYCLNARAPAKMFVETTNLLDWAYRYEYVWPFGERSGWRGRDACSIDALGGYSYDHVRQEVTMSPTHMQIHAAAGLQFEGEEVKHVSGVHAYTLSDGRDWRLSSSFESIA</sequence>
<dbReference type="AlphaFoldDB" id="A0A830HPJ4"/>
<reference evidence="1" key="1">
    <citation type="submission" date="2020-10" db="EMBL/GenBank/DDBJ databases">
        <title>Unveiling of a novel bifunctional photoreceptor, Dualchrome1, isolated from a cosmopolitan green alga.</title>
        <authorList>
            <person name="Suzuki S."/>
            <person name="Kawachi M."/>
        </authorList>
    </citation>
    <scope>NUCLEOTIDE SEQUENCE</scope>
    <source>
        <strain evidence="1">NIES 2893</strain>
    </source>
</reference>
<accession>A0A830HPJ4</accession>
<name>A0A830HPJ4_9CHLO</name>
<proteinExistence type="predicted"/>
<organism evidence="1 2">
    <name type="scientific">Pycnococcus provasolii</name>
    <dbReference type="NCBI Taxonomy" id="41880"/>
    <lineage>
        <taxon>Eukaryota</taxon>
        <taxon>Viridiplantae</taxon>
        <taxon>Chlorophyta</taxon>
        <taxon>Pseudoscourfieldiophyceae</taxon>
        <taxon>Pseudoscourfieldiales</taxon>
        <taxon>Pycnococcaceae</taxon>
        <taxon>Pycnococcus</taxon>
    </lineage>
</organism>
<evidence type="ECO:0000313" key="1">
    <source>
        <dbReference type="EMBL" id="GHP07371.1"/>
    </source>
</evidence>
<dbReference type="Proteomes" id="UP000660262">
    <property type="component" value="Unassembled WGS sequence"/>
</dbReference>
<comment type="caution">
    <text evidence="1">The sequence shown here is derived from an EMBL/GenBank/DDBJ whole genome shotgun (WGS) entry which is preliminary data.</text>
</comment>
<gene>
    <name evidence="1" type="ORF">PPROV_000611200</name>
</gene>
<evidence type="ECO:0000313" key="2">
    <source>
        <dbReference type="Proteomes" id="UP000660262"/>
    </source>
</evidence>
<keyword evidence="2" id="KW-1185">Reference proteome</keyword>
<dbReference type="EMBL" id="BNJQ01000016">
    <property type="protein sequence ID" value="GHP07371.1"/>
    <property type="molecule type" value="Genomic_DNA"/>
</dbReference>
<protein>
    <submittedName>
        <fullName evidence="1">Uncharacterized protein</fullName>
    </submittedName>
</protein>